<dbReference type="PANTHER" id="PTHR48007:SF38">
    <property type="entry name" value="LEUCINE-RICH REPEAT PROTEIN KINASE FAMILY PROTEIN"/>
    <property type="match status" value="1"/>
</dbReference>
<accession>A0AAP0JED2</accession>
<evidence type="ECO:0000313" key="3">
    <source>
        <dbReference type="Proteomes" id="UP001417504"/>
    </source>
</evidence>
<gene>
    <name evidence="2" type="ORF">Sjap_011947</name>
</gene>
<dbReference type="PANTHER" id="PTHR48007">
    <property type="entry name" value="LEUCINE-RICH REPEAT RECEPTOR-LIKE PROTEIN KINASE PXC1"/>
    <property type="match status" value="1"/>
</dbReference>
<proteinExistence type="predicted"/>
<evidence type="ECO:0000313" key="2">
    <source>
        <dbReference type="EMBL" id="KAK9131460.1"/>
    </source>
</evidence>
<keyword evidence="3" id="KW-1185">Reference proteome</keyword>
<sequence>MALIEKGLQHGKSTHANANKLEGMKDITMVNKEKGTFGLSDLFKEKSEVMGSGNLGSAYKAVMANGVAVMVKRITHMRRIGKKELKEEMRQLGTL</sequence>
<feature type="region of interest" description="Disordered" evidence="1">
    <location>
        <begin position="1"/>
        <end position="20"/>
    </location>
</feature>
<dbReference type="Proteomes" id="UP001417504">
    <property type="component" value="Unassembled WGS sequence"/>
</dbReference>
<dbReference type="Gene3D" id="3.30.200.20">
    <property type="entry name" value="Phosphorylase Kinase, domain 1"/>
    <property type="match status" value="1"/>
</dbReference>
<protein>
    <submittedName>
        <fullName evidence="2">Uncharacterized protein</fullName>
    </submittedName>
</protein>
<dbReference type="AlphaFoldDB" id="A0AAP0JED2"/>
<evidence type="ECO:0000256" key="1">
    <source>
        <dbReference type="SAM" id="MobiDB-lite"/>
    </source>
</evidence>
<dbReference type="EMBL" id="JBBNAE010000004">
    <property type="protein sequence ID" value="KAK9131460.1"/>
    <property type="molecule type" value="Genomic_DNA"/>
</dbReference>
<name>A0AAP0JED2_9MAGN</name>
<reference evidence="2 3" key="1">
    <citation type="submission" date="2024-01" db="EMBL/GenBank/DDBJ databases">
        <title>Genome assemblies of Stephania.</title>
        <authorList>
            <person name="Yang L."/>
        </authorList>
    </citation>
    <scope>NUCLEOTIDE SEQUENCE [LARGE SCALE GENOMIC DNA]</scope>
    <source>
        <strain evidence="2">QJT</strain>
        <tissue evidence="2">Leaf</tissue>
    </source>
</reference>
<organism evidence="2 3">
    <name type="scientific">Stephania japonica</name>
    <dbReference type="NCBI Taxonomy" id="461633"/>
    <lineage>
        <taxon>Eukaryota</taxon>
        <taxon>Viridiplantae</taxon>
        <taxon>Streptophyta</taxon>
        <taxon>Embryophyta</taxon>
        <taxon>Tracheophyta</taxon>
        <taxon>Spermatophyta</taxon>
        <taxon>Magnoliopsida</taxon>
        <taxon>Ranunculales</taxon>
        <taxon>Menispermaceae</taxon>
        <taxon>Menispermoideae</taxon>
        <taxon>Cissampelideae</taxon>
        <taxon>Stephania</taxon>
    </lineage>
</organism>
<comment type="caution">
    <text evidence="2">The sequence shown here is derived from an EMBL/GenBank/DDBJ whole genome shotgun (WGS) entry which is preliminary data.</text>
</comment>
<dbReference type="InterPro" id="IPR046959">
    <property type="entry name" value="PRK1-6/SRF4-like"/>
</dbReference>